<dbReference type="OrthoDB" id="2672222at2759"/>
<proteinExistence type="predicted"/>
<dbReference type="AlphaFoldDB" id="A0A0C9T421"/>
<organism evidence="1 2">
    <name type="scientific">Paxillus involutus ATCC 200175</name>
    <dbReference type="NCBI Taxonomy" id="664439"/>
    <lineage>
        <taxon>Eukaryota</taxon>
        <taxon>Fungi</taxon>
        <taxon>Dikarya</taxon>
        <taxon>Basidiomycota</taxon>
        <taxon>Agaricomycotina</taxon>
        <taxon>Agaricomycetes</taxon>
        <taxon>Agaricomycetidae</taxon>
        <taxon>Boletales</taxon>
        <taxon>Paxilineae</taxon>
        <taxon>Paxillaceae</taxon>
        <taxon>Paxillus</taxon>
    </lineage>
</organism>
<evidence type="ECO:0000313" key="1">
    <source>
        <dbReference type="EMBL" id="KIJ10390.1"/>
    </source>
</evidence>
<reference evidence="1 2" key="1">
    <citation type="submission" date="2014-06" db="EMBL/GenBank/DDBJ databases">
        <authorList>
            <consortium name="DOE Joint Genome Institute"/>
            <person name="Kuo A."/>
            <person name="Kohler A."/>
            <person name="Nagy L.G."/>
            <person name="Floudas D."/>
            <person name="Copeland A."/>
            <person name="Barry K.W."/>
            <person name="Cichocki N."/>
            <person name="Veneault-Fourrey C."/>
            <person name="LaButti K."/>
            <person name="Lindquist E.A."/>
            <person name="Lipzen A."/>
            <person name="Lundell T."/>
            <person name="Morin E."/>
            <person name="Murat C."/>
            <person name="Sun H."/>
            <person name="Tunlid A."/>
            <person name="Henrissat B."/>
            <person name="Grigoriev I.V."/>
            <person name="Hibbett D.S."/>
            <person name="Martin F."/>
            <person name="Nordberg H.P."/>
            <person name="Cantor M.N."/>
            <person name="Hua S.X."/>
        </authorList>
    </citation>
    <scope>NUCLEOTIDE SEQUENCE [LARGE SCALE GENOMIC DNA]</scope>
    <source>
        <strain evidence="1 2">ATCC 200175</strain>
    </source>
</reference>
<gene>
    <name evidence="1" type="ORF">PAXINDRAFT_157643</name>
</gene>
<sequence length="245" mass="27809">MPFIDKSNSVQMLGNIAFIAVDGVISDLPNNHYCFNLHVDTPARTKTIIFRICEPGDYNEEVVSDSEGEVEDLIVKVEGLDRDIVLTADGEEVVPDSEGEDEDLTIQVDEDFTIKVEGSDDDDHKFTLNSRQVMAMPCSYHRASTITMRSFDWGRWPFAWIGTRIVLRHVLWGNVNSTKQSSCLHMLPFIWWCLLEMGMPGSPCDDMGSRFLTTHTEFFVFGDILWANADVHVIRMEGSGYERSM</sequence>
<reference evidence="2" key="2">
    <citation type="submission" date="2015-01" db="EMBL/GenBank/DDBJ databases">
        <title>Evolutionary Origins and Diversification of the Mycorrhizal Mutualists.</title>
        <authorList>
            <consortium name="DOE Joint Genome Institute"/>
            <consortium name="Mycorrhizal Genomics Consortium"/>
            <person name="Kohler A."/>
            <person name="Kuo A."/>
            <person name="Nagy L.G."/>
            <person name="Floudas D."/>
            <person name="Copeland A."/>
            <person name="Barry K.W."/>
            <person name="Cichocki N."/>
            <person name="Veneault-Fourrey C."/>
            <person name="LaButti K."/>
            <person name="Lindquist E.A."/>
            <person name="Lipzen A."/>
            <person name="Lundell T."/>
            <person name="Morin E."/>
            <person name="Murat C."/>
            <person name="Riley R."/>
            <person name="Ohm R."/>
            <person name="Sun H."/>
            <person name="Tunlid A."/>
            <person name="Henrissat B."/>
            <person name="Grigoriev I.V."/>
            <person name="Hibbett D.S."/>
            <person name="Martin F."/>
        </authorList>
    </citation>
    <scope>NUCLEOTIDE SEQUENCE [LARGE SCALE GENOMIC DNA]</scope>
    <source>
        <strain evidence="2">ATCC 200175</strain>
    </source>
</reference>
<dbReference type="EMBL" id="KN819407">
    <property type="protein sequence ID" value="KIJ10390.1"/>
    <property type="molecule type" value="Genomic_DNA"/>
</dbReference>
<name>A0A0C9T421_PAXIN</name>
<keyword evidence="2" id="KW-1185">Reference proteome</keyword>
<dbReference type="Proteomes" id="UP000053647">
    <property type="component" value="Unassembled WGS sequence"/>
</dbReference>
<protein>
    <submittedName>
        <fullName evidence="1">Uncharacterized protein</fullName>
    </submittedName>
</protein>
<accession>A0A0C9T421</accession>
<evidence type="ECO:0000313" key="2">
    <source>
        <dbReference type="Proteomes" id="UP000053647"/>
    </source>
</evidence>
<dbReference type="HOGENOM" id="CLU_1133900_0_0_1"/>